<comment type="catalytic activity">
    <reaction evidence="13 14">
        <text>coproporphyrinogen III + 2 S-adenosyl-L-methionine = protoporphyrinogen IX + 2 5'-deoxyadenosine + 2 L-methionine + 2 CO2</text>
        <dbReference type="Rhea" id="RHEA:15425"/>
        <dbReference type="ChEBI" id="CHEBI:16526"/>
        <dbReference type="ChEBI" id="CHEBI:17319"/>
        <dbReference type="ChEBI" id="CHEBI:57307"/>
        <dbReference type="ChEBI" id="CHEBI:57309"/>
        <dbReference type="ChEBI" id="CHEBI:57844"/>
        <dbReference type="ChEBI" id="CHEBI:59789"/>
        <dbReference type="EC" id="1.3.98.3"/>
    </reaction>
</comment>
<feature type="binding site" evidence="15">
    <location>
        <position position="327"/>
    </location>
    <ligand>
        <name>S-adenosyl-L-methionine</name>
        <dbReference type="ChEBI" id="CHEBI:59789"/>
        <label>1</label>
    </ligand>
</feature>
<evidence type="ECO:0000259" key="17">
    <source>
        <dbReference type="PROSITE" id="PS51918"/>
    </source>
</evidence>
<evidence type="ECO:0000256" key="16">
    <source>
        <dbReference type="PIRSR" id="PIRSR000167-2"/>
    </source>
</evidence>
<comment type="subunit">
    <text evidence="4">Monomer.</text>
</comment>
<gene>
    <name evidence="18" type="primary">hemN</name>
    <name evidence="18" type="ORF">E4Z66_12395</name>
</gene>
<evidence type="ECO:0000256" key="14">
    <source>
        <dbReference type="PIRNR" id="PIRNR000167"/>
    </source>
</evidence>
<dbReference type="Pfam" id="PF04055">
    <property type="entry name" value="Radical_SAM"/>
    <property type="match status" value="1"/>
</dbReference>
<feature type="binding site" evidence="15">
    <location>
        <position position="54"/>
    </location>
    <ligand>
        <name>S-adenosyl-L-methionine</name>
        <dbReference type="ChEBI" id="CHEBI:59789"/>
        <label>1</label>
    </ligand>
</feature>
<evidence type="ECO:0000256" key="15">
    <source>
        <dbReference type="PIRSR" id="PIRSR000167-1"/>
    </source>
</evidence>
<dbReference type="InterPro" id="IPR007197">
    <property type="entry name" value="rSAM"/>
</dbReference>
<dbReference type="UniPathway" id="UPA00251">
    <property type="reaction ID" value="UER00323"/>
</dbReference>
<feature type="binding site" evidence="15">
    <location>
        <position position="207"/>
    </location>
    <ligand>
        <name>S-adenosyl-L-methionine</name>
        <dbReference type="ChEBI" id="CHEBI:59789"/>
        <label>2</label>
    </ligand>
</feature>
<keyword evidence="19" id="KW-1185">Reference proteome</keyword>
<evidence type="ECO:0000256" key="1">
    <source>
        <dbReference type="ARBA" id="ARBA00004496"/>
    </source>
</evidence>
<comment type="similarity">
    <text evidence="3 14">Belongs to the anaerobic coproporphyrinogen-III oxidase family.</text>
</comment>
<dbReference type="GO" id="GO:0046872">
    <property type="term" value="F:metal ion binding"/>
    <property type="evidence" value="ECO:0007669"/>
    <property type="project" value="UniProtKB-KW"/>
</dbReference>
<evidence type="ECO:0000256" key="3">
    <source>
        <dbReference type="ARBA" id="ARBA00005493"/>
    </source>
</evidence>
<dbReference type="SFLD" id="SFLDS00029">
    <property type="entry name" value="Radical_SAM"/>
    <property type="match status" value="1"/>
</dbReference>
<dbReference type="InterPro" id="IPR013785">
    <property type="entry name" value="Aldolase_TIM"/>
</dbReference>
<evidence type="ECO:0000256" key="2">
    <source>
        <dbReference type="ARBA" id="ARBA00004785"/>
    </source>
</evidence>
<accession>A0A4S4NBM5</accession>
<proteinExistence type="inferred from homology"/>
<keyword evidence="5 14" id="KW-0004">4Fe-4S</keyword>
<comment type="pathway">
    <text evidence="2 14">Porphyrin-containing compound metabolism; protoporphyrin-IX biosynthesis; protoporphyrinogen-IX from coproporphyrinogen-III (AdoMet route): step 1/1.</text>
</comment>
<keyword evidence="7 14" id="KW-0949">S-adenosyl-L-methionine</keyword>
<dbReference type="PANTHER" id="PTHR13932:SF6">
    <property type="entry name" value="OXYGEN-INDEPENDENT COPROPORPHYRINOGEN III OXIDASE"/>
    <property type="match status" value="1"/>
</dbReference>
<dbReference type="InterPro" id="IPR034505">
    <property type="entry name" value="Coproporphyrinogen-III_oxidase"/>
</dbReference>
<feature type="binding site" evidence="15">
    <location>
        <position position="110"/>
    </location>
    <ligand>
        <name>S-adenosyl-L-methionine</name>
        <dbReference type="ChEBI" id="CHEBI:59789"/>
        <label>1</label>
    </ligand>
</feature>
<dbReference type="SFLD" id="SFLDG01065">
    <property type="entry name" value="anaerobic_coproporphyrinogen-I"/>
    <property type="match status" value="1"/>
</dbReference>
<evidence type="ECO:0000313" key="19">
    <source>
        <dbReference type="Proteomes" id="UP000306602"/>
    </source>
</evidence>
<evidence type="ECO:0000256" key="4">
    <source>
        <dbReference type="ARBA" id="ARBA00011245"/>
    </source>
</evidence>
<dbReference type="GO" id="GO:0051989">
    <property type="term" value="F:coproporphyrinogen dehydrogenase activity"/>
    <property type="evidence" value="ECO:0007669"/>
    <property type="project" value="UniProtKB-EC"/>
</dbReference>
<dbReference type="SMART" id="SM00729">
    <property type="entry name" value="Elp3"/>
    <property type="match status" value="1"/>
</dbReference>
<feature type="binding site" evidence="16">
    <location>
        <position position="64"/>
    </location>
    <ligand>
        <name>[4Fe-4S] cluster</name>
        <dbReference type="ChEBI" id="CHEBI:49883"/>
        <note>4Fe-4S-S-AdoMet</note>
    </ligand>
</feature>
<evidence type="ECO:0000256" key="7">
    <source>
        <dbReference type="ARBA" id="ARBA00022691"/>
    </source>
</evidence>
<sequence>MKHENAFSRHGLFDARVPRYTSYPPANRFVPIADEATAAQWMRTVPQGEAVSFYMHVPFCRRLCWFCACRTQGTKTDGPVDNYVAHLQREITLAGARLNGVKAERIHIGGGTPTLLTPQAVETLMATFDAHFPRMDGAEFSVEIDPTEIDMPRLEALVAAGMNRASLGVQDFDPKVQESIGRLQSYAETAFCVDGLRELGVTNINLDILYGLPFQTLDTLNDTLDKVLALDPDRIAAFGYAHVPWMSRRQSLIPEDALPDPRMRLVLFDALAERLTTAGYIQIGIDHFVKPHDGLASALAEKRLHRNFQGYTDDASPWLIGLGASAISRYPQGYLHNATSTADYLARIADGHFATKRGIAMSGNQFLVAELIEQMMCYGRIEIGRLTTGTAEDHAQLRRKMQDLATEFAPFVTLSGDNLHVDKAAYPLLRILAARLDEETLDGSSHAVAV</sequence>
<evidence type="ECO:0000256" key="8">
    <source>
        <dbReference type="ARBA" id="ARBA00022723"/>
    </source>
</evidence>
<name>A0A4S4NBM5_9RHOB</name>
<evidence type="ECO:0000256" key="12">
    <source>
        <dbReference type="ARBA" id="ARBA00023244"/>
    </source>
</evidence>
<dbReference type="EC" id="1.3.98.3" evidence="14"/>
<dbReference type="InterPro" id="IPR004558">
    <property type="entry name" value="Coprogen_oxidase_HemN"/>
</dbReference>
<reference evidence="18 19" key="1">
    <citation type="submission" date="2019-04" db="EMBL/GenBank/DDBJ databases">
        <title>Shimia ponticola sp. nov., isolated from seawater.</title>
        <authorList>
            <person name="Kim Y.-O."/>
            <person name="Yoon J.-H."/>
        </authorList>
    </citation>
    <scope>NUCLEOTIDE SEQUENCE [LARGE SCALE GENOMIC DNA]</scope>
    <source>
        <strain evidence="18 19">MYP11</strain>
    </source>
</reference>
<dbReference type="PIRSF" id="PIRSF000167">
    <property type="entry name" value="HemN"/>
    <property type="match status" value="1"/>
</dbReference>
<dbReference type="CDD" id="cd01335">
    <property type="entry name" value="Radical_SAM"/>
    <property type="match status" value="1"/>
</dbReference>
<dbReference type="AlphaFoldDB" id="A0A4S4NBM5"/>
<organism evidence="18 19">
    <name type="scientific">Aliishimia ponticola</name>
    <dbReference type="NCBI Taxonomy" id="2499833"/>
    <lineage>
        <taxon>Bacteria</taxon>
        <taxon>Pseudomonadati</taxon>
        <taxon>Pseudomonadota</taxon>
        <taxon>Alphaproteobacteria</taxon>
        <taxon>Rhodobacterales</taxon>
        <taxon>Paracoccaceae</taxon>
        <taxon>Aliishimia</taxon>
    </lineage>
</organism>
<keyword evidence="6 14" id="KW-0963">Cytoplasm</keyword>
<dbReference type="SUPFAM" id="SSF102114">
    <property type="entry name" value="Radical SAM enzymes"/>
    <property type="match status" value="1"/>
</dbReference>
<comment type="subcellular location">
    <subcellularLocation>
        <location evidence="1 14">Cytoplasm</location>
    </subcellularLocation>
</comment>
<evidence type="ECO:0000256" key="10">
    <source>
        <dbReference type="ARBA" id="ARBA00023004"/>
    </source>
</evidence>
<keyword evidence="8 14" id="KW-0479">Metal-binding</keyword>
<dbReference type="RefSeq" id="WP_136463337.1">
    <property type="nucleotide sequence ID" value="NZ_SRKY01000003.1"/>
</dbReference>
<feature type="binding site" evidence="16">
    <location>
        <position position="60"/>
    </location>
    <ligand>
        <name>[4Fe-4S] cluster</name>
        <dbReference type="ChEBI" id="CHEBI:49883"/>
        <note>4Fe-4S-S-AdoMet</note>
    </ligand>
</feature>
<dbReference type="GO" id="GO:0006782">
    <property type="term" value="P:protoporphyrinogen IX biosynthetic process"/>
    <property type="evidence" value="ECO:0007669"/>
    <property type="project" value="UniProtKB-UniPathway"/>
</dbReference>
<evidence type="ECO:0000256" key="11">
    <source>
        <dbReference type="ARBA" id="ARBA00023014"/>
    </source>
</evidence>
<dbReference type="GO" id="GO:0005737">
    <property type="term" value="C:cytoplasm"/>
    <property type="evidence" value="ECO:0007669"/>
    <property type="project" value="UniProtKB-SubCell"/>
</dbReference>
<dbReference type="GO" id="GO:0004109">
    <property type="term" value="F:coproporphyrinogen oxidase activity"/>
    <property type="evidence" value="ECO:0007669"/>
    <property type="project" value="InterPro"/>
</dbReference>
<dbReference type="Proteomes" id="UP000306602">
    <property type="component" value="Unassembled WGS sequence"/>
</dbReference>
<dbReference type="PROSITE" id="PS51918">
    <property type="entry name" value="RADICAL_SAM"/>
    <property type="match status" value="1"/>
</dbReference>
<feature type="domain" description="Radical SAM core" evidence="17">
    <location>
        <begin position="45"/>
        <end position="278"/>
    </location>
</feature>
<feature type="binding site" evidence="15">
    <location>
        <position position="143"/>
    </location>
    <ligand>
        <name>S-adenosyl-L-methionine</name>
        <dbReference type="ChEBI" id="CHEBI:59789"/>
        <label>1</label>
    </ligand>
</feature>
<dbReference type="EMBL" id="SRKY01000003">
    <property type="protein sequence ID" value="THH35867.1"/>
    <property type="molecule type" value="Genomic_DNA"/>
</dbReference>
<evidence type="ECO:0000313" key="18">
    <source>
        <dbReference type="EMBL" id="THH35867.1"/>
    </source>
</evidence>
<keyword evidence="12 14" id="KW-0627">Porphyrin biosynthesis</keyword>
<feature type="binding site" evidence="16">
    <location>
        <position position="67"/>
    </location>
    <ligand>
        <name>[4Fe-4S] cluster</name>
        <dbReference type="ChEBI" id="CHEBI:49883"/>
        <note>4Fe-4S-S-AdoMet</note>
    </ligand>
</feature>
<dbReference type="PANTHER" id="PTHR13932">
    <property type="entry name" value="COPROPORPHYRINIGEN III OXIDASE"/>
    <property type="match status" value="1"/>
</dbReference>
<dbReference type="InterPro" id="IPR058240">
    <property type="entry name" value="rSAM_sf"/>
</dbReference>
<keyword evidence="10 14" id="KW-0408">Iron</keyword>
<dbReference type="Gene3D" id="3.20.20.70">
    <property type="entry name" value="Aldolase class I"/>
    <property type="match status" value="1"/>
</dbReference>
<comment type="caution">
    <text evidence="18">The sequence shown here is derived from an EMBL/GenBank/DDBJ whole genome shotgun (WGS) entry which is preliminary data.</text>
</comment>
<dbReference type="OrthoDB" id="9808022at2"/>
<dbReference type="InterPro" id="IPR006638">
    <property type="entry name" value="Elp3/MiaA/NifB-like_rSAM"/>
</dbReference>
<comment type="cofactor">
    <cofactor evidence="14 16">
        <name>[4Fe-4S] cluster</name>
        <dbReference type="ChEBI" id="CHEBI:49883"/>
    </cofactor>
    <text evidence="14 16">Binds 1 [4Fe-4S] cluster. The cluster is coordinated with 3 cysteines and an exchangeable S-adenosyl-L-methionine.</text>
</comment>
<feature type="binding site" evidence="15">
    <location>
        <begin position="66"/>
        <end position="68"/>
    </location>
    <ligand>
        <name>S-adenosyl-L-methionine</name>
        <dbReference type="ChEBI" id="CHEBI:59789"/>
        <label>2</label>
    </ligand>
</feature>
<feature type="binding site" evidence="15">
    <location>
        <position position="182"/>
    </location>
    <ligand>
        <name>S-adenosyl-L-methionine</name>
        <dbReference type="ChEBI" id="CHEBI:59789"/>
        <label>2</label>
    </ligand>
</feature>
<feature type="binding site" evidence="15">
    <location>
        <begin position="111"/>
        <end position="112"/>
    </location>
    <ligand>
        <name>S-adenosyl-L-methionine</name>
        <dbReference type="ChEBI" id="CHEBI:59789"/>
        <label>2</label>
    </ligand>
</feature>
<keyword evidence="9 14" id="KW-0560">Oxidoreductase</keyword>
<dbReference type="GO" id="GO:0051539">
    <property type="term" value="F:4 iron, 4 sulfur cluster binding"/>
    <property type="evidence" value="ECO:0007669"/>
    <property type="project" value="UniProtKB-KW"/>
</dbReference>
<evidence type="ECO:0000256" key="13">
    <source>
        <dbReference type="ARBA" id="ARBA00048321"/>
    </source>
</evidence>
<evidence type="ECO:0000256" key="9">
    <source>
        <dbReference type="ARBA" id="ARBA00023002"/>
    </source>
</evidence>
<keyword evidence="11 14" id="KW-0411">Iron-sulfur</keyword>
<feature type="binding site" evidence="15">
    <location>
        <position position="241"/>
    </location>
    <ligand>
        <name>S-adenosyl-L-methionine</name>
        <dbReference type="ChEBI" id="CHEBI:59789"/>
        <label>2</label>
    </ligand>
</feature>
<evidence type="ECO:0000256" key="5">
    <source>
        <dbReference type="ARBA" id="ARBA00022485"/>
    </source>
</evidence>
<evidence type="ECO:0000256" key="6">
    <source>
        <dbReference type="ARBA" id="ARBA00022490"/>
    </source>
</evidence>
<feature type="binding site" evidence="15">
    <location>
        <position position="170"/>
    </location>
    <ligand>
        <name>S-adenosyl-L-methionine</name>
        <dbReference type="ChEBI" id="CHEBI:59789"/>
        <label>2</label>
    </ligand>
</feature>
<protein>
    <recommendedName>
        <fullName evidence="14">Coproporphyrinogen-III oxidase</fullName>
        <ecNumber evidence="14">1.3.98.3</ecNumber>
    </recommendedName>
</protein>
<dbReference type="NCBIfam" id="TIGR00538">
    <property type="entry name" value="hemN"/>
    <property type="match status" value="1"/>
</dbReference>